<organism evidence="3 4">
    <name type="scientific">Fusibacter tunisiensis</name>
    <dbReference type="NCBI Taxonomy" id="1008308"/>
    <lineage>
        <taxon>Bacteria</taxon>
        <taxon>Bacillati</taxon>
        <taxon>Bacillota</taxon>
        <taxon>Clostridia</taxon>
        <taxon>Eubacteriales</taxon>
        <taxon>Eubacteriales Family XII. Incertae Sedis</taxon>
        <taxon>Fusibacter</taxon>
    </lineage>
</organism>
<dbReference type="InterPro" id="IPR000160">
    <property type="entry name" value="GGDEF_dom"/>
</dbReference>
<gene>
    <name evidence="3" type="ORF">JOC49_001925</name>
</gene>
<dbReference type="PANTHER" id="PTHR45138:SF9">
    <property type="entry name" value="DIGUANYLATE CYCLASE DGCM-RELATED"/>
    <property type="match status" value="1"/>
</dbReference>
<dbReference type="Pfam" id="PF00990">
    <property type="entry name" value="GGDEF"/>
    <property type="match status" value="1"/>
</dbReference>
<dbReference type="PANTHER" id="PTHR45138">
    <property type="entry name" value="REGULATORY COMPONENTS OF SENSORY TRANSDUCTION SYSTEM"/>
    <property type="match status" value="1"/>
</dbReference>
<keyword evidence="1" id="KW-0472">Membrane</keyword>
<dbReference type="InterPro" id="IPR043128">
    <property type="entry name" value="Rev_trsase/Diguanyl_cyclase"/>
</dbReference>
<feature type="transmembrane region" description="Helical" evidence="1">
    <location>
        <begin position="36"/>
        <end position="54"/>
    </location>
</feature>
<accession>A0ABS2MSP5</accession>
<evidence type="ECO:0000256" key="1">
    <source>
        <dbReference type="SAM" id="Phobius"/>
    </source>
</evidence>
<protein>
    <submittedName>
        <fullName evidence="3">Diguanylate cyclase (GGDEF)-like protein</fullName>
    </submittedName>
</protein>
<dbReference type="SUPFAM" id="SSF55073">
    <property type="entry name" value="Nucleotide cyclase"/>
    <property type="match status" value="1"/>
</dbReference>
<dbReference type="InterPro" id="IPR050469">
    <property type="entry name" value="Diguanylate_Cyclase"/>
</dbReference>
<dbReference type="PROSITE" id="PS50887">
    <property type="entry name" value="GGDEF"/>
    <property type="match status" value="1"/>
</dbReference>
<evidence type="ECO:0000313" key="3">
    <source>
        <dbReference type="EMBL" id="MBM7562375.1"/>
    </source>
</evidence>
<name>A0ABS2MSP5_9FIRM</name>
<reference evidence="3 4" key="1">
    <citation type="submission" date="2021-01" db="EMBL/GenBank/DDBJ databases">
        <title>Genomic Encyclopedia of Type Strains, Phase IV (KMG-IV): sequencing the most valuable type-strain genomes for metagenomic binning, comparative biology and taxonomic classification.</title>
        <authorList>
            <person name="Goeker M."/>
        </authorList>
    </citation>
    <scope>NUCLEOTIDE SEQUENCE [LARGE SCALE GENOMIC DNA]</scope>
    <source>
        <strain evidence="3 4">DSM 24436</strain>
    </source>
</reference>
<feature type="transmembrane region" description="Helical" evidence="1">
    <location>
        <begin position="60"/>
        <end position="79"/>
    </location>
</feature>
<dbReference type="Gene3D" id="3.30.70.270">
    <property type="match status" value="1"/>
</dbReference>
<sequence length="394" mass="45176">MDLTFITRLSATLFFGGFVMHLSGTHAKDSRFNTQALMFLPFAIIFAGDFLLLPVTDFALFKWAILVYQFMVIAHFLILHKQTTTVSLSIGILASMALIFLLAQNWFRPIEWLNIALLITAFVTFFLYYRRYRQTQIKQHKEYMESQFFIVVGAFVMSLSNEFHIMTAGVILIQIYQISKLIITFNHAQSDLKTKLNRLNDLEHKFNRVVEFESRKRTTQMADHVAYIKDKAQRDPLTKALNRQSTVDAIRHHINAPDTKFFSIAFFDIDSFKTINDTLGHTVGDEALINVSNLFMSRKRKTDDFGRYGGDEFILILPGVNAPMAIEICDRLREEVSKTTKPKITISMGIATYPYDGRTPTELLEVADKGLYKIKESGKNQVGYSGNVPIIQKF</sequence>
<feature type="transmembrane region" description="Helical" evidence="1">
    <location>
        <begin position="86"/>
        <end position="106"/>
    </location>
</feature>
<feature type="domain" description="GGDEF" evidence="2">
    <location>
        <begin position="260"/>
        <end position="387"/>
    </location>
</feature>
<dbReference type="RefSeq" id="WP_204664741.1">
    <property type="nucleotide sequence ID" value="NZ_JAFBDT010000017.1"/>
</dbReference>
<proteinExistence type="predicted"/>
<evidence type="ECO:0000259" key="2">
    <source>
        <dbReference type="PROSITE" id="PS50887"/>
    </source>
</evidence>
<dbReference type="EMBL" id="JAFBDT010000017">
    <property type="protein sequence ID" value="MBM7562375.1"/>
    <property type="molecule type" value="Genomic_DNA"/>
</dbReference>
<keyword evidence="1" id="KW-0812">Transmembrane</keyword>
<dbReference type="InterPro" id="IPR029787">
    <property type="entry name" value="Nucleotide_cyclase"/>
</dbReference>
<dbReference type="Proteomes" id="UP000767854">
    <property type="component" value="Unassembled WGS sequence"/>
</dbReference>
<keyword evidence="1" id="KW-1133">Transmembrane helix</keyword>
<dbReference type="SMART" id="SM00267">
    <property type="entry name" value="GGDEF"/>
    <property type="match status" value="1"/>
</dbReference>
<evidence type="ECO:0000313" key="4">
    <source>
        <dbReference type="Proteomes" id="UP000767854"/>
    </source>
</evidence>
<feature type="transmembrane region" description="Helical" evidence="1">
    <location>
        <begin position="112"/>
        <end position="129"/>
    </location>
</feature>
<comment type="caution">
    <text evidence="3">The sequence shown here is derived from an EMBL/GenBank/DDBJ whole genome shotgun (WGS) entry which is preliminary data.</text>
</comment>
<feature type="transmembrane region" description="Helical" evidence="1">
    <location>
        <begin position="6"/>
        <end position="24"/>
    </location>
</feature>
<dbReference type="NCBIfam" id="TIGR00254">
    <property type="entry name" value="GGDEF"/>
    <property type="match status" value="1"/>
</dbReference>
<dbReference type="CDD" id="cd01949">
    <property type="entry name" value="GGDEF"/>
    <property type="match status" value="1"/>
</dbReference>
<keyword evidence="4" id="KW-1185">Reference proteome</keyword>
<feature type="transmembrane region" description="Helical" evidence="1">
    <location>
        <begin position="149"/>
        <end position="176"/>
    </location>
</feature>